<dbReference type="Proteomes" id="UP000001338">
    <property type="component" value="Unassembled WGS sequence"/>
</dbReference>
<dbReference type="GeneID" id="61114257"/>
<accession>A0A828Z676</accession>
<organism evidence="2 3">
    <name type="scientific">Leptospira weilii str. 2006001853</name>
    <dbReference type="NCBI Taxonomy" id="1001589"/>
    <lineage>
        <taxon>Bacteria</taxon>
        <taxon>Pseudomonadati</taxon>
        <taxon>Spirochaetota</taxon>
        <taxon>Spirochaetia</taxon>
        <taxon>Leptospirales</taxon>
        <taxon>Leptospiraceae</taxon>
        <taxon>Leptospira</taxon>
    </lineage>
</organism>
<dbReference type="AlphaFoldDB" id="A0A828Z676"/>
<gene>
    <name evidence="2" type="ORF">LEP1GSC036_2615</name>
</gene>
<keyword evidence="1" id="KW-0175">Coiled coil</keyword>
<dbReference type="RefSeq" id="WP_004498840.1">
    <property type="nucleotide sequence ID" value="NZ_AFLV02000013.1"/>
</dbReference>
<evidence type="ECO:0000313" key="2">
    <source>
        <dbReference type="EMBL" id="EKR65760.1"/>
    </source>
</evidence>
<comment type="caution">
    <text evidence="2">The sequence shown here is derived from an EMBL/GenBank/DDBJ whole genome shotgun (WGS) entry which is preliminary data.</text>
</comment>
<proteinExistence type="predicted"/>
<sequence length="286" mass="32393">MNLEISDSNIENALVPKTGGDSERELLARAIYLSQRIQSNLIAFCFDLKEMRDHKLFTRLGFETFKDYLQATMPKFIPISFAKNMLMLSDKMSEEEYSGVDQDQIKALAKIASDSDVYKITGMGTVHLLDGKELTIEEYESIRAEEIAQNTKTYREAIKVVEEHKELTKEKSRLERDLEVNESLIEKQSDKIKSLSEAIDYIAKEKGTESDLIATVTTKVGASKRVMELLLSIEQAVVEINNIDDSLKADSDVAGSVLQLETMFKLAGTKLNNVWTPYFFAIQDHE</sequence>
<dbReference type="EMBL" id="AFLV02000013">
    <property type="protein sequence ID" value="EKR65760.1"/>
    <property type="molecule type" value="Genomic_DNA"/>
</dbReference>
<name>A0A828Z676_9LEPT</name>
<evidence type="ECO:0000313" key="3">
    <source>
        <dbReference type="Proteomes" id="UP000001338"/>
    </source>
</evidence>
<protein>
    <submittedName>
        <fullName evidence="2">Uncharacterized protein</fullName>
    </submittedName>
</protein>
<reference evidence="2 3" key="1">
    <citation type="submission" date="2012-10" db="EMBL/GenBank/DDBJ databases">
        <authorList>
            <person name="Harkins D.M."/>
            <person name="Durkin A.S."/>
            <person name="Brinkac L.M."/>
            <person name="Haft D.H."/>
            <person name="Selengut J.D."/>
            <person name="Sanka R."/>
            <person name="DePew J."/>
            <person name="Purushe J."/>
            <person name="Whelen A.C."/>
            <person name="Vinetz J.M."/>
            <person name="Sutton G.G."/>
            <person name="Nierman W.C."/>
            <person name="Fouts D.E."/>
        </authorList>
    </citation>
    <scope>NUCLEOTIDE SEQUENCE [LARGE SCALE GENOMIC DNA]</scope>
    <source>
        <strain evidence="2 3">2006001853</strain>
    </source>
</reference>
<feature type="coiled-coil region" evidence="1">
    <location>
        <begin position="157"/>
        <end position="191"/>
    </location>
</feature>
<evidence type="ECO:0000256" key="1">
    <source>
        <dbReference type="SAM" id="Coils"/>
    </source>
</evidence>